<feature type="domain" description="Helix-turn-helix" evidence="1">
    <location>
        <begin position="4"/>
        <end position="53"/>
    </location>
</feature>
<evidence type="ECO:0000259" key="1">
    <source>
        <dbReference type="Pfam" id="PF12728"/>
    </source>
</evidence>
<dbReference type="InterPro" id="IPR010093">
    <property type="entry name" value="SinI_DNA-bd"/>
</dbReference>
<sequence length="69" mass="7308">MTTLSPAQAAAVLGLSGRTVARLIDRGELLATSTPGGHRRVEPEQLLDYQRKRISSTVTVLLPPALEGA</sequence>
<dbReference type="Pfam" id="PF12728">
    <property type="entry name" value="HTH_17"/>
    <property type="match status" value="1"/>
</dbReference>
<dbReference type="GO" id="GO:0003677">
    <property type="term" value="F:DNA binding"/>
    <property type="evidence" value="ECO:0007669"/>
    <property type="project" value="InterPro"/>
</dbReference>
<dbReference type="InterPro" id="IPR009061">
    <property type="entry name" value="DNA-bd_dom_put_sf"/>
</dbReference>
<gene>
    <name evidence="2" type="ORF">UFOVP1143_17</name>
    <name evidence="3" type="ORF">UFOVP1504_11</name>
</gene>
<dbReference type="EMBL" id="LR797439">
    <property type="protein sequence ID" value="CAB4217047.1"/>
    <property type="molecule type" value="Genomic_DNA"/>
</dbReference>
<dbReference type="InterPro" id="IPR041657">
    <property type="entry name" value="HTH_17"/>
</dbReference>
<proteinExistence type="predicted"/>
<dbReference type="SUPFAM" id="SSF46955">
    <property type="entry name" value="Putative DNA-binding domain"/>
    <property type="match status" value="1"/>
</dbReference>
<reference evidence="2" key="1">
    <citation type="submission" date="2020-05" db="EMBL/GenBank/DDBJ databases">
        <authorList>
            <person name="Chiriac C."/>
            <person name="Salcher M."/>
            <person name="Ghai R."/>
            <person name="Kavagutti S V."/>
        </authorList>
    </citation>
    <scope>NUCLEOTIDE SEQUENCE</scope>
</reference>
<name>A0A6J5QZ54_9CAUD</name>
<organism evidence="2">
    <name type="scientific">uncultured Caudovirales phage</name>
    <dbReference type="NCBI Taxonomy" id="2100421"/>
    <lineage>
        <taxon>Viruses</taxon>
        <taxon>Duplodnaviria</taxon>
        <taxon>Heunggongvirae</taxon>
        <taxon>Uroviricota</taxon>
        <taxon>Caudoviricetes</taxon>
        <taxon>Peduoviridae</taxon>
        <taxon>Maltschvirus</taxon>
        <taxon>Maltschvirus maltsch</taxon>
    </lineage>
</organism>
<evidence type="ECO:0000313" key="3">
    <source>
        <dbReference type="EMBL" id="CAB4217047.1"/>
    </source>
</evidence>
<dbReference type="NCBIfam" id="TIGR01764">
    <property type="entry name" value="excise"/>
    <property type="match status" value="1"/>
</dbReference>
<evidence type="ECO:0000313" key="2">
    <source>
        <dbReference type="EMBL" id="CAB4185955.1"/>
    </source>
</evidence>
<dbReference type="EMBL" id="LR797083">
    <property type="protein sequence ID" value="CAB4185955.1"/>
    <property type="molecule type" value="Genomic_DNA"/>
</dbReference>
<dbReference type="Gene3D" id="1.10.1660.10">
    <property type="match status" value="1"/>
</dbReference>
<protein>
    <submittedName>
        <fullName evidence="2">Excise, DNA binding domain, excisionase family</fullName>
    </submittedName>
</protein>
<accession>A0A6J5QZ54</accession>